<dbReference type="InterPro" id="IPR051544">
    <property type="entry name" value="TPS_OM_transporter"/>
</dbReference>
<evidence type="ECO:0000313" key="12">
    <source>
        <dbReference type="EMBL" id="PIM51515.1"/>
    </source>
</evidence>
<keyword evidence="13" id="KW-1185">Reference proteome</keyword>
<dbReference type="PANTHER" id="PTHR34597">
    <property type="entry name" value="SLR1661 PROTEIN"/>
    <property type="match status" value="1"/>
</dbReference>
<evidence type="ECO:0000256" key="7">
    <source>
        <dbReference type="ARBA" id="ARBA00023136"/>
    </source>
</evidence>
<dbReference type="Gene3D" id="2.40.160.50">
    <property type="entry name" value="membrane protein fhac: a member of the omp85/tpsb transporter family"/>
    <property type="match status" value="1"/>
</dbReference>
<evidence type="ECO:0000256" key="10">
    <source>
        <dbReference type="SAM" id="SignalP"/>
    </source>
</evidence>
<gene>
    <name evidence="12" type="ORF">CS062_19540</name>
</gene>
<evidence type="ECO:0000256" key="2">
    <source>
        <dbReference type="ARBA" id="ARBA00009055"/>
    </source>
</evidence>
<comment type="similarity">
    <text evidence="2">Belongs to the TPS (TC 1.B.20) family.</text>
</comment>
<dbReference type="OrthoDB" id="572300at2"/>
<dbReference type="InterPro" id="IPR013686">
    <property type="entry name" value="Polypept-transport_assoc_ShlB"/>
</dbReference>
<dbReference type="GO" id="GO:0009279">
    <property type="term" value="C:cell outer membrane"/>
    <property type="evidence" value="ECO:0007669"/>
    <property type="project" value="UniProtKB-SubCell"/>
</dbReference>
<dbReference type="Pfam" id="PF03865">
    <property type="entry name" value="ShlB"/>
    <property type="match status" value="1"/>
</dbReference>
<proteinExistence type="inferred from homology"/>
<evidence type="ECO:0000259" key="11">
    <source>
        <dbReference type="PROSITE" id="PS51779"/>
    </source>
</evidence>
<dbReference type="GO" id="GO:0008320">
    <property type="term" value="F:protein transmembrane transporter activity"/>
    <property type="evidence" value="ECO:0007669"/>
    <property type="project" value="TreeGrafter"/>
</dbReference>
<keyword evidence="6" id="KW-0653">Protein transport</keyword>
<evidence type="ECO:0000256" key="1">
    <source>
        <dbReference type="ARBA" id="ARBA00004442"/>
    </source>
</evidence>
<keyword evidence="3" id="KW-0813">Transport</keyword>
<protein>
    <submittedName>
        <fullName evidence="12">Activation/secretion signal peptide protein</fullName>
    </submittedName>
</protein>
<evidence type="ECO:0000256" key="6">
    <source>
        <dbReference type="ARBA" id="ARBA00022927"/>
    </source>
</evidence>
<evidence type="ECO:0000256" key="5">
    <source>
        <dbReference type="ARBA" id="ARBA00022692"/>
    </source>
</evidence>
<sequence>MIRCPRDTSTARRSLVQASLLILMAQQAHADVLPTPDAANRASAPPRLLTAPPRDIALPRRADDPAQAATPEDPTPIPVRHVRVTGARLFPAEALEALVADLNGGTHTLGELARGAARITDHYRAHGWLLARAVLPPQTIRDGEVEVRVIEGRLADVRLQVAPGSRIDASVLQARVAAIPLGEPLNQPLVDRTLLLLSDLPGARLKASLQAGAQPGDTTMSIDAEAAPLISGRIEADNHGSRYTGQRRAGGSIVLDSPTGHGESISARLLASEGDLYYGRLAAQVPIGNSGLGTGLSVTRTQYALGSSFADLDAQGQAGVAEWQLSYPLIRSTDLNLTAQAAIERRRLKDEIRATGTSTGKRATHGTLQLMLGIRDGVGAGADTRVALRIGRGHLGFSSPDAALIDSLSARTAGRYGTLNLDLQRNQRLGGGWGLLMTASGQLASRNLDSYQKFVLGGVQGLRGYPSGEAVGDEGWLASGELYYAANPAFIPSVFLGAGGVRLNESPFLQTDNRRTLHSYGAAVRGTWRTLDWTISIAGHGSERAQSEPDRAVRVWAQAGWAF</sequence>
<evidence type="ECO:0000256" key="8">
    <source>
        <dbReference type="ARBA" id="ARBA00023237"/>
    </source>
</evidence>
<comment type="caution">
    <text evidence="12">The sequence shown here is derived from an EMBL/GenBank/DDBJ whole genome shotgun (WGS) entry which is preliminary data.</text>
</comment>
<dbReference type="InterPro" id="IPR034746">
    <property type="entry name" value="POTRA"/>
</dbReference>
<keyword evidence="8" id="KW-0998">Cell outer membrane</keyword>
<feature type="signal peptide" evidence="10">
    <location>
        <begin position="1"/>
        <end position="30"/>
    </location>
</feature>
<dbReference type="InterPro" id="IPR005565">
    <property type="entry name" value="Hemolysn_activator_HlyB_C"/>
</dbReference>
<reference evidence="12 13" key="1">
    <citation type="submission" date="2017-11" db="EMBL/GenBank/DDBJ databases">
        <title>Draft genome sequence of Mitsuaria sp. HWN-4.</title>
        <authorList>
            <person name="Gundlapally S.R."/>
        </authorList>
    </citation>
    <scope>NUCLEOTIDE SEQUENCE [LARGE SCALE GENOMIC DNA]</scope>
    <source>
        <strain evidence="12 13">HWN-4</strain>
    </source>
</reference>
<dbReference type="RefSeq" id="WP_099863249.1">
    <property type="nucleotide sequence ID" value="NZ_PEOG01000062.1"/>
</dbReference>
<dbReference type="Gene3D" id="3.10.20.310">
    <property type="entry name" value="membrane protein fhac"/>
    <property type="match status" value="1"/>
</dbReference>
<evidence type="ECO:0000256" key="4">
    <source>
        <dbReference type="ARBA" id="ARBA00022452"/>
    </source>
</evidence>
<comment type="subcellular location">
    <subcellularLocation>
        <location evidence="1">Cell outer membrane</location>
    </subcellularLocation>
</comment>
<dbReference type="GO" id="GO:0046819">
    <property type="term" value="P:protein secretion by the type V secretion system"/>
    <property type="evidence" value="ECO:0007669"/>
    <property type="project" value="TreeGrafter"/>
</dbReference>
<dbReference type="PANTHER" id="PTHR34597:SF1">
    <property type="entry name" value="HEME_HEMOPEXIN TRANSPORTER PROTEIN HUXB"/>
    <property type="match status" value="1"/>
</dbReference>
<evidence type="ECO:0000313" key="13">
    <source>
        <dbReference type="Proteomes" id="UP000231501"/>
    </source>
</evidence>
<keyword evidence="7" id="KW-0472">Membrane</keyword>
<feature type="chain" id="PRO_5013708354" evidence="10">
    <location>
        <begin position="31"/>
        <end position="563"/>
    </location>
</feature>
<keyword evidence="10" id="KW-0732">Signal</keyword>
<name>A0A2G9C572_9BURK</name>
<accession>A0A2G9C572</accession>
<dbReference type="GO" id="GO:0098046">
    <property type="term" value="C:type V protein secretion system complex"/>
    <property type="evidence" value="ECO:0007669"/>
    <property type="project" value="TreeGrafter"/>
</dbReference>
<dbReference type="AlphaFoldDB" id="A0A2G9C572"/>
<dbReference type="Pfam" id="PF08479">
    <property type="entry name" value="POTRA_2"/>
    <property type="match status" value="1"/>
</dbReference>
<feature type="domain" description="POTRA" evidence="11">
    <location>
        <begin position="77"/>
        <end position="152"/>
    </location>
</feature>
<organism evidence="12 13">
    <name type="scientific">Roseateles chitinivorans</name>
    <dbReference type="NCBI Taxonomy" id="2917965"/>
    <lineage>
        <taxon>Bacteria</taxon>
        <taxon>Pseudomonadati</taxon>
        <taxon>Pseudomonadota</taxon>
        <taxon>Betaproteobacteria</taxon>
        <taxon>Burkholderiales</taxon>
        <taxon>Sphaerotilaceae</taxon>
        <taxon>Roseateles</taxon>
    </lineage>
</organism>
<dbReference type="Proteomes" id="UP000231501">
    <property type="component" value="Unassembled WGS sequence"/>
</dbReference>
<dbReference type="PROSITE" id="PS51779">
    <property type="entry name" value="POTRA"/>
    <property type="match status" value="1"/>
</dbReference>
<evidence type="ECO:0000256" key="3">
    <source>
        <dbReference type="ARBA" id="ARBA00022448"/>
    </source>
</evidence>
<dbReference type="EMBL" id="PEOG01000062">
    <property type="protein sequence ID" value="PIM51515.1"/>
    <property type="molecule type" value="Genomic_DNA"/>
</dbReference>
<feature type="region of interest" description="Disordered" evidence="9">
    <location>
        <begin position="237"/>
        <end position="257"/>
    </location>
</feature>
<evidence type="ECO:0000256" key="9">
    <source>
        <dbReference type="SAM" id="MobiDB-lite"/>
    </source>
</evidence>
<keyword evidence="5" id="KW-0812">Transmembrane</keyword>
<keyword evidence="4" id="KW-1134">Transmembrane beta strand</keyword>
<feature type="region of interest" description="Disordered" evidence="9">
    <location>
        <begin position="36"/>
        <end position="77"/>
    </location>
</feature>